<evidence type="ECO:0000313" key="5">
    <source>
        <dbReference type="EMBL" id="CEK72854.1"/>
    </source>
</evidence>
<evidence type="ECO:0000256" key="2">
    <source>
        <dbReference type="ARBA" id="ARBA00040808"/>
    </source>
</evidence>
<feature type="region of interest" description="Disordered" evidence="3">
    <location>
        <begin position="308"/>
        <end position="346"/>
    </location>
</feature>
<evidence type="ECO:0000256" key="3">
    <source>
        <dbReference type="SAM" id="MobiDB-lite"/>
    </source>
</evidence>
<dbReference type="GO" id="GO:0016538">
    <property type="term" value="F:cyclin-dependent protein serine/threonine kinase regulator activity"/>
    <property type="evidence" value="ECO:0007669"/>
    <property type="project" value="TreeGrafter"/>
</dbReference>
<organism evidence="5">
    <name type="scientific">Arion vulgaris</name>
    <dbReference type="NCBI Taxonomy" id="1028688"/>
    <lineage>
        <taxon>Eukaryota</taxon>
        <taxon>Metazoa</taxon>
        <taxon>Spiralia</taxon>
        <taxon>Lophotrochozoa</taxon>
        <taxon>Mollusca</taxon>
        <taxon>Gastropoda</taxon>
        <taxon>Heterobranchia</taxon>
        <taxon>Euthyneura</taxon>
        <taxon>Panpulmonata</taxon>
        <taxon>Eupulmonata</taxon>
        <taxon>Stylommatophora</taxon>
        <taxon>Helicina</taxon>
        <taxon>Arionoidea</taxon>
        <taxon>Arionidae</taxon>
        <taxon>Arion</taxon>
    </lineage>
</organism>
<evidence type="ECO:0000256" key="1">
    <source>
        <dbReference type="ARBA" id="ARBA00038508"/>
    </source>
</evidence>
<reference evidence="5" key="1">
    <citation type="submission" date="2014-12" db="EMBL/GenBank/DDBJ databases">
        <title>Insight into the proteome of Arion vulgaris.</title>
        <authorList>
            <person name="Aradska J."/>
            <person name="Bulat T."/>
            <person name="Smidak R."/>
            <person name="Sarate P."/>
            <person name="Gangsoo J."/>
            <person name="Sialana F."/>
            <person name="Bilban M."/>
            <person name="Lubec G."/>
        </authorList>
    </citation>
    <scope>NUCLEOTIDE SEQUENCE</scope>
    <source>
        <tissue evidence="5">Skin</tissue>
    </source>
</reference>
<dbReference type="InterPro" id="IPR013922">
    <property type="entry name" value="Cyclin_PHO80-like"/>
</dbReference>
<dbReference type="PANTHER" id="PTHR15615:SF108">
    <property type="entry name" value="PROTEIN CNPPD1"/>
    <property type="match status" value="1"/>
</dbReference>
<evidence type="ECO:0000259" key="4">
    <source>
        <dbReference type="Pfam" id="PF00134"/>
    </source>
</evidence>
<feature type="domain" description="Cyclin N-terminal" evidence="4">
    <location>
        <begin position="59"/>
        <end position="152"/>
    </location>
</feature>
<proteinExistence type="inferred from homology"/>
<dbReference type="GO" id="GO:0000307">
    <property type="term" value="C:cyclin-dependent protein kinase holoenzyme complex"/>
    <property type="evidence" value="ECO:0007669"/>
    <property type="project" value="TreeGrafter"/>
</dbReference>
<dbReference type="EMBL" id="HACG01025989">
    <property type="protein sequence ID" value="CEK72854.1"/>
    <property type="molecule type" value="Transcribed_RNA"/>
</dbReference>
<feature type="compositionally biased region" description="Basic and acidic residues" evidence="3">
    <location>
        <begin position="399"/>
        <end position="409"/>
    </location>
</feature>
<dbReference type="CDD" id="cd20557">
    <property type="entry name" value="CYCLIN_ScPCL1-like"/>
    <property type="match status" value="1"/>
</dbReference>
<dbReference type="Gene3D" id="1.10.472.10">
    <property type="entry name" value="Cyclin-like"/>
    <property type="match status" value="1"/>
</dbReference>
<protein>
    <recommendedName>
        <fullName evidence="2">Protein CNPPD1</fullName>
    </recommendedName>
</protein>
<comment type="similarity">
    <text evidence="1">Belongs to the CNPPD1 family.</text>
</comment>
<feature type="compositionally biased region" description="Basic and acidic residues" evidence="3">
    <location>
        <begin position="308"/>
        <end position="317"/>
    </location>
</feature>
<dbReference type="PANTHER" id="PTHR15615">
    <property type="match status" value="1"/>
</dbReference>
<dbReference type="GO" id="GO:0005634">
    <property type="term" value="C:nucleus"/>
    <property type="evidence" value="ECO:0007669"/>
    <property type="project" value="TreeGrafter"/>
</dbReference>
<dbReference type="InterPro" id="IPR006671">
    <property type="entry name" value="Cyclin_N"/>
</dbReference>
<gene>
    <name evidence="5" type="primary">ORF84249</name>
</gene>
<feature type="region of interest" description="Disordered" evidence="3">
    <location>
        <begin position="392"/>
        <end position="418"/>
    </location>
</feature>
<dbReference type="AlphaFoldDB" id="A0A0B6ZW66"/>
<accession>A0A0B6ZW66</accession>
<name>A0A0B6ZW66_9EUPU</name>
<sequence>MKEKRMDVNFRQRLQRRLHYGDMASLDVPSLPLTELAVDYFHDSVPDKLGHVDVSSASNVIRRNHVSPCSVMLSMLYAKRLRQQKERNKDLLQSMSSADVFFISMMVASKYLYDEGVEEEVFNDIWAENTDQSVDEVNQMEIDFLQAMDWKLFVRPQEFENTLSAIERRLALQEGLKRGWYTYTEMDMLMNSDLMWTMWTNVGAECSKLLTVISAAYLTSVLSLMGSTALAVHISGHLSSITFALLTVQSSPLTRTVSAELLQPASTLPISLASMSASLMYTNPVEVNESEVSSVGLASSWNLDTDWHGGLDDKRDSPGNPIPETSGHVKDPRQNPPYSGNAEHDSSTMSARPLWLLNSLVSHLWTVLCIKSQLAHHLDGLISCKMHSPQETASLNSQKSDHGLSDKQSHRVRRRMGNKQDDKIIERTIKKMSTSADKSPVADIEVCCNFDETVTQDHIRSYHSTGLINWIFPWHHFSQTSATYYNNSQPTFHDRGQRNSLVGNPRQLSSLVSATSHMNDRCTQHNSLEHIFYPERYEYNTRPPLSTVFHNMQPSNCTNSCQIPLQFRPEIQVGFCTSIYQDHPGRLTSCFGL</sequence>
<dbReference type="GO" id="GO:0019901">
    <property type="term" value="F:protein kinase binding"/>
    <property type="evidence" value="ECO:0007669"/>
    <property type="project" value="InterPro"/>
</dbReference>
<dbReference type="Pfam" id="PF00134">
    <property type="entry name" value="Cyclin_N"/>
    <property type="match status" value="1"/>
</dbReference>